<organism evidence="1 2">
    <name type="scientific">Albula goreensis</name>
    <dbReference type="NCBI Taxonomy" id="1534307"/>
    <lineage>
        <taxon>Eukaryota</taxon>
        <taxon>Metazoa</taxon>
        <taxon>Chordata</taxon>
        <taxon>Craniata</taxon>
        <taxon>Vertebrata</taxon>
        <taxon>Euteleostomi</taxon>
        <taxon>Actinopterygii</taxon>
        <taxon>Neopterygii</taxon>
        <taxon>Teleostei</taxon>
        <taxon>Albuliformes</taxon>
        <taxon>Albulidae</taxon>
        <taxon>Albula</taxon>
    </lineage>
</organism>
<protein>
    <submittedName>
        <fullName evidence="1">Uncharacterized protein</fullName>
    </submittedName>
</protein>
<sequence length="74" mass="8553">MSAPETIGRDLSFRIHGRELKPPCGSALHYWTPNHELDRAETAVRWLQHDTSVWVKYLKSSENTLFIKKMDQAG</sequence>
<comment type="caution">
    <text evidence="1">The sequence shown here is derived from an EMBL/GenBank/DDBJ whole genome shotgun (WGS) entry which is preliminary data.</text>
</comment>
<reference evidence="1" key="1">
    <citation type="submission" date="2021-01" db="EMBL/GenBank/DDBJ databases">
        <authorList>
            <person name="Zahm M."/>
            <person name="Roques C."/>
            <person name="Cabau C."/>
            <person name="Klopp C."/>
            <person name="Donnadieu C."/>
            <person name="Jouanno E."/>
            <person name="Lampietro C."/>
            <person name="Louis A."/>
            <person name="Herpin A."/>
            <person name="Echchiki A."/>
            <person name="Berthelot C."/>
            <person name="Parey E."/>
            <person name="Roest-Crollius H."/>
            <person name="Braasch I."/>
            <person name="Postlethwait J."/>
            <person name="Bobe J."/>
            <person name="Montfort J."/>
            <person name="Bouchez O."/>
            <person name="Begum T."/>
            <person name="Mejri S."/>
            <person name="Adams A."/>
            <person name="Chen W.-J."/>
            <person name="Guiguen Y."/>
        </authorList>
    </citation>
    <scope>NUCLEOTIDE SEQUENCE</scope>
    <source>
        <tissue evidence="1">Blood</tissue>
    </source>
</reference>
<proteinExistence type="predicted"/>
<name>A0A8T3E939_9TELE</name>
<evidence type="ECO:0000313" key="1">
    <source>
        <dbReference type="EMBL" id="KAI1904714.1"/>
    </source>
</evidence>
<gene>
    <name evidence="1" type="ORF">AGOR_G00008550</name>
</gene>
<dbReference type="AlphaFoldDB" id="A0A8T3E939"/>
<keyword evidence="2" id="KW-1185">Reference proteome</keyword>
<dbReference type="Proteomes" id="UP000829720">
    <property type="component" value="Unassembled WGS sequence"/>
</dbReference>
<evidence type="ECO:0000313" key="2">
    <source>
        <dbReference type="Proteomes" id="UP000829720"/>
    </source>
</evidence>
<accession>A0A8T3E939</accession>
<dbReference type="EMBL" id="JAERUA010000001">
    <property type="protein sequence ID" value="KAI1904714.1"/>
    <property type="molecule type" value="Genomic_DNA"/>
</dbReference>